<sequence length="130" mass="15041">MALERLLLFSRQYKIRQWLVDISQMPPLGNDEQAWVSQRWVAQFARIGVSNLALMLPDDLHNQLAMEHILDSGRCYTQLNVQFFADFPAALDWLSKTPEDVQRLEKEWFVAANTAPQPSIQNLSLDKLLD</sequence>
<proteinExistence type="predicted"/>
<evidence type="ECO:0000313" key="2">
    <source>
        <dbReference type="Proteomes" id="UP000194873"/>
    </source>
</evidence>
<comment type="caution">
    <text evidence="1">The sequence shown here is derived from an EMBL/GenBank/DDBJ whole genome shotgun (WGS) entry which is preliminary data.</text>
</comment>
<keyword evidence="2" id="KW-1185">Reference proteome</keyword>
<protein>
    <recommendedName>
        <fullName evidence="3">STAS/SEC14 domain-containing protein</fullName>
    </recommendedName>
</protein>
<gene>
    <name evidence="1" type="ORF">BXP70_12450</name>
</gene>
<organism evidence="1 2">
    <name type="scientific">Hymenobacter crusticola</name>
    <dbReference type="NCBI Taxonomy" id="1770526"/>
    <lineage>
        <taxon>Bacteria</taxon>
        <taxon>Pseudomonadati</taxon>
        <taxon>Bacteroidota</taxon>
        <taxon>Cytophagia</taxon>
        <taxon>Cytophagales</taxon>
        <taxon>Hymenobacteraceae</taxon>
        <taxon>Hymenobacter</taxon>
    </lineage>
</organism>
<name>A0A243WFT5_9BACT</name>
<evidence type="ECO:0000313" key="1">
    <source>
        <dbReference type="EMBL" id="OUJ73781.1"/>
    </source>
</evidence>
<accession>A0A243WFT5</accession>
<dbReference type="AlphaFoldDB" id="A0A243WFT5"/>
<evidence type="ECO:0008006" key="3">
    <source>
        <dbReference type="Google" id="ProtNLM"/>
    </source>
</evidence>
<dbReference type="EMBL" id="MTSE01000005">
    <property type="protein sequence ID" value="OUJ73781.1"/>
    <property type="molecule type" value="Genomic_DNA"/>
</dbReference>
<reference evidence="1 2" key="1">
    <citation type="submission" date="2017-01" db="EMBL/GenBank/DDBJ databases">
        <title>A new Hymenobacter.</title>
        <authorList>
            <person name="Liang Y."/>
            <person name="Feng F."/>
        </authorList>
    </citation>
    <scope>NUCLEOTIDE SEQUENCE [LARGE SCALE GENOMIC DNA]</scope>
    <source>
        <strain evidence="1">MIMBbqt21</strain>
    </source>
</reference>
<dbReference type="Proteomes" id="UP000194873">
    <property type="component" value="Unassembled WGS sequence"/>
</dbReference>